<protein>
    <recommendedName>
        <fullName evidence="3">Transcriptional regulator</fullName>
    </recommendedName>
</protein>
<evidence type="ECO:0008006" key="3">
    <source>
        <dbReference type="Google" id="ProtNLM"/>
    </source>
</evidence>
<name>A0ABM7W4Y4_9BACT</name>
<dbReference type="EMBL" id="AP025516">
    <property type="protein sequence ID" value="BDD85964.1"/>
    <property type="molecule type" value="Genomic_DNA"/>
</dbReference>
<dbReference type="CDD" id="cd00093">
    <property type="entry name" value="HTH_XRE"/>
    <property type="match status" value="1"/>
</dbReference>
<keyword evidence="2" id="KW-1185">Reference proteome</keyword>
<dbReference type="InterPro" id="IPR001387">
    <property type="entry name" value="Cro/C1-type_HTH"/>
</dbReference>
<proteinExistence type="predicted"/>
<dbReference type="InterPro" id="IPR010982">
    <property type="entry name" value="Lambda_DNA-bd_dom_sf"/>
</dbReference>
<dbReference type="Gene3D" id="1.10.260.40">
    <property type="entry name" value="lambda repressor-like DNA-binding domains"/>
    <property type="match status" value="1"/>
</dbReference>
<dbReference type="SUPFAM" id="SSF47413">
    <property type="entry name" value="lambda repressor-like DNA-binding domains"/>
    <property type="match status" value="1"/>
</dbReference>
<organism evidence="1 2">
    <name type="scientific">Desulfofustis limnaeus</name>
    <dbReference type="NCBI Taxonomy" id="2740163"/>
    <lineage>
        <taxon>Bacteria</taxon>
        <taxon>Pseudomonadati</taxon>
        <taxon>Thermodesulfobacteriota</taxon>
        <taxon>Desulfobulbia</taxon>
        <taxon>Desulfobulbales</taxon>
        <taxon>Desulfocapsaceae</taxon>
        <taxon>Desulfofustis</taxon>
    </lineage>
</organism>
<evidence type="ECO:0000313" key="2">
    <source>
        <dbReference type="Proteomes" id="UP000830055"/>
    </source>
</evidence>
<gene>
    <name evidence="1" type="ORF">DPPLL_03290</name>
</gene>
<dbReference type="Proteomes" id="UP000830055">
    <property type="component" value="Chromosome"/>
</dbReference>
<evidence type="ECO:0000313" key="1">
    <source>
        <dbReference type="EMBL" id="BDD85964.1"/>
    </source>
</evidence>
<sequence>MCNPWLAILEREIAAKGRGQVARELGVSPSTLSLVLSGKYPASTEKIENRVAEIYGEDGLVNCPMLGEIEPARCADNWQRAQKIKAAGNPATIRLYRACRSCLKRG</sequence>
<dbReference type="RefSeq" id="WP_284153078.1">
    <property type="nucleotide sequence ID" value="NZ_AP025516.1"/>
</dbReference>
<reference evidence="1 2" key="1">
    <citation type="submission" date="2022-01" db="EMBL/GenBank/DDBJ databases">
        <title>Desulfofustis limnae sp. nov., a novel mesophilic sulfate-reducing bacterium isolated from marsh soil.</title>
        <authorList>
            <person name="Watanabe M."/>
            <person name="Takahashi A."/>
            <person name="Kojima H."/>
            <person name="Fukui M."/>
        </authorList>
    </citation>
    <scope>NUCLEOTIDE SEQUENCE [LARGE SCALE GENOMIC DNA]</scope>
    <source>
        <strain evidence="1 2">PPLL</strain>
    </source>
</reference>
<accession>A0ABM7W4Y4</accession>